<dbReference type="InterPro" id="IPR029058">
    <property type="entry name" value="AB_hydrolase_fold"/>
</dbReference>
<organism evidence="3 5">
    <name type="scientific">Legionella adelaidensis</name>
    <dbReference type="NCBI Taxonomy" id="45056"/>
    <lineage>
        <taxon>Bacteria</taxon>
        <taxon>Pseudomonadati</taxon>
        <taxon>Pseudomonadota</taxon>
        <taxon>Gammaproteobacteria</taxon>
        <taxon>Legionellales</taxon>
        <taxon>Legionellaceae</taxon>
        <taxon>Legionella</taxon>
    </lineage>
</organism>
<evidence type="ECO:0000313" key="5">
    <source>
        <dbReference type="Proteomes" id="UP000054859"/>
    </source>
</evidence>
<accession>A0A0W0R148</accession>
<evidence type="ECO:0000313" key="4">
    <source>
        <dbReference type="EMBL" id="VEH81299.1"/>
    </source>
</evidence>
<dbReference type="EMBL" id="LNKA01000019">
    <property type="protein sequence ID" value="KTC64749.1"/>
    <property type="molecule type" value="Genomic_DNA"/>
</dbReference>
<evidence type="ECO:0000313" key="6">
    <source>
        <dbReference type="Proteomes" id="UP000281170"/>
    </source>
</evidence>
<feature type="transmembrane region" description="Helical" evidence="1">
    <location>
        <begin position="6"/>
        <end position="23"/>
    </location>
</feature>
<dbReference type="AlphaFoldDB" id="A0A0W0R148"/>
<geneLocation type="plasmid" evidence="4 6">
    <name>5</name>
</geneLocation>
<dbReference type="Proteomes" id="UP000281170">
    <property type="component" value="Plasmid 5"/>
</dbReference>
<proteinExistence type="predicted"/>
<keyword evidence="3" id="KW-0378">Hydrolase</keyword>
<evidence type="ECO:0000313" key="3">
    <source>
        <dbReference type="EMBL" id="KTC64749.1"/>
    </source>
</evidence>
<dbReference type="STRING" id="45056.Lade_2043"/>
<name>A0A0W0R148_9GAMM</name>
<dbReference type="PATRIC" id="fig|45056.6.peg.2111"/>
<feature type="domain" description="AB hydrolase-1" evidence="2">
    <location>
        <begin position="71"/>
        <end position="181"/>
    </location>
</feature>
<dbReference type="InterPro" id="IPR000073">
    <property type="entry name" value="AB_hydrolase_1"/>
</dbReference>
<keyword evidence="1" id="KW-0472">Membrane</keyword>
<dbReference type="OrthoDB" id="9798884at2"/>
<dbReference type="RefSeq" id="WP_058463096.1">
    <property type="nucleotide sequence ID" value="NZ_CAAAHS010000001.1"/>
</dbReference>
<gene>
    <name evidence="3" type="primary">mhpC</name>
    <name evidence="3" type="ORF">Lade_2043</name>
    <name evidence="4" type="ORF">NCTC12735_00067</name>
</gene>
<sequence>MIKHLIVITVLFFLFVFVFIYFWQRHLIYFPAKGPIPLQEFTASDMQEITLKTKDGLNLLAWYKPAVENKPTILYFHGNAGNIGYRMPLVRKFLEAGYGVLLLEYRGYGPNEGSPTELGLYADGRAAISFLHQHGIEGQKIVFFGESLGTGVAVQLANEYPVCALVLQSPYTSFTDLARYHYPWVWIKPRDRYESLDKMAHIKAALLILHGKMDQIVPFSQGWQMYNKANEPKKLAAFSYAGHNNLWQMPDFVPQVINFLTSYCK</sequence>
<keyword evidence="4" id="KW-0614">Plasmid</keyword>
<evidence type="ECO:0000259" key="2">
    <source>
        <dbReference type="Pfam" id="PF00561"/>
    </source>
</evidence>
<keyword evidence="1" id="KW-0812">Transmembrane</keyword>
<evidence type="ECO:0000256" key="1">
    <source>
        <dbReference type="SAM" id="Phobius"/>
    </source>
</evidence>
<keyword evidence="1" id="KW-1133">Transmembrane helix</keyword>
<dbReference type="Proteomes" id="UP000054859">
    <property type="component" value="Unassembled WGS sequence"/>
</dbReference>
<dbReference type="KEGG" id="ladl:NCTC12735_00067"/>
<reference evidence="4 6" key="2">
    <citation type="submission" date="2018-12" db="EMBL/GenBank/DDBJ databases">
        <authorList>
            <consortium name="Pathogen Informatics"/>
        </authorList>
    </citation>
    <scope>NUCLEOTIDE SEQUENCE [LARGE SCALE GENOMIC DNA]</scope>
    <source>
        <strain evidence="4 6">NCTC12735</strain>
        <plasmid evidence="6">5</plasmid>
    </source>
</reference>
<dbReference type="PANTHER" id="PTHR12277">
    <property type="entry name" value="ALPHA/BETA HYDROLASE DOMAIN-CONTAINING PROTEIN"/>
    <property type="match status" value="1"/>
</dbReference>
<dbReference type="GO" id="GO:0016787">
    <property type="term" value="F:hydrolase activity"/>
    <property type="evidence" value="ECO:0007669"/>
    <property type="project" value="UniProtKB-KW"/>
</dbReference>
<dbReference type="EMBL" id="LR134414">
    <property type="protein sequence ID" value="VEH81299.1"/>
    <property type="molecule type" value="Genomic_DNA"/>
</dbReference>
<dbReference type="PANTHER" id="PTHR12277:SF81">
    <property type="entry name" value="PROTEIN ABHD13"/>
    <property type="match status" value="1"/>
</dbReference>
<dbReference type="SUPFAM" id="SSF53474">
    <property type="entry name" value="alpha/beta-Hydrolases"/>
    <property type="match status" value="1"/>
</dbReference>
<keyword evidence="5" id="KW-1185">Reference proteome</keyword>
<dbReference type="EC" id="3.7.1.14" evidence="3"/>
<protein>
    <submittedName>
        <fullName evidence="3">2-hydroxy-6-oxononadienedioate/2-hydroxy-6-oxononatrienedioate hydrolase</fullName>
        <ecNumber evidence="3">3.7.1.14</ecNumber>
    </submittedName>
    <submittedName>
        <fullName evidence="4">Bem46 protein</fullName>
    </submittedName>
</protein>
<reference evidence="3 5" key="1">
    <citation type="submission" date="2015-11" db="EMBL/GenBank/DDBJ databases">
        <title>Identification of large and diverse effector repertoires of 38 Legionella species.</title>
        <authorList>
            <person name="Burstein D."/>
            <person name="Amaro F."/>
            <person name="Zusman T."/>
            <person name="Lifshitz Z."/>
            <person name="Cohen O."/>
            <person name="Gilbert J.A."/>
            <person name="Pupko T."/>
            <person name="Shuman H.A."/>
            <person name="Segal G."/>
        </authorList>
    </citation>
    <scope>NUCLEOTIDE SEQUENCE [LARGE SCALE GENOMIC DNA]</scope>
    <source>
        <strain evidence="3 5">1762-AUS-E</strain>
    </source>
</reference>
<dbReference type="Pfam" id="PF00561">
    <property type="entry name" value="Abhydrolase_1"/>
    <property type="match status" value="1"/>
</dbReference>
<dbReference type="Gene3D" id="3.40.50.1820">
    <property type="entry name" value="alpha/beta hydrolase"/>
    <property type="match status" value="1"/>
</dbReference>